<dbReference type="OrthoDB" id="3241084at2759"/>
<evidence type="ECO:0000313" key="1">
    <source>
        <dbReference type="EMBL" id="PCH39602.1"/>
    </source>
</evidence>
<dbReference type="Proteomes" id="UP000218811">
    <property type="component" value="Unassembled WGS sequence"/>
</dbReference>
<organism evidence="1 2">
    <name type="scientific">Wolfiporia cocos (strain MD-104)</name>
    <name type="common">Brown rot fungus</name>
    <dbReference type="NCBI Taxonomy" id="742152"/>
    <lineage>
        <taxon>Eukaryota</taxon>
        <taxon>Fungi</taxon>
        <taxon>Dikarya</taxon>
        <taxon>Basidiomycota</taxon>
        <taxon>Agaricomycotina</taxon>
        <taxon>Agaricomycetes</taxon>
        <taxon>Polyporales</taxon>
        <taxon>Phaeolaceae</taxon>
        <taxon>Wolfiporia</taxon>
    </lineage>
</organism>
<protein>
    <recommendedName>
        <fullName evidence="3">HAT C-terminal dimerisation domain-containing protein</fullName>
    </recommendedName>
</protein>
<evidence type="ECO:0008006" key="3">
    <source>
        <dbReference type="Google" id="ProtNLM"/>
    </source>
</evidence>
<dbReference type="AlphaFoldDB" id="A0A2H3JBH1"/>
<reference evidence="1 2" key="1">
    <citation type="journal article" date="2012" name="Science">
        <title>The Paleozoic origin of enzymatic lignin decomposition reconstructed from 31 fungal genomes.</title>
        <authorList>
            <person name="Floudas D."/>
            <person name="Binder M."/>
            <person name="Riley R."/>
            <person name="Barry K."/>
            <person name="Blanchette R.A."/>
            <person name="Henrissat B."/>
            <person name="Martinez A.T."/>
            <person name="Otillar R."/>
            <person name="Spatafora J.W."/>
            <person name="Yadav J.S."/>
            <person name="Aerts A."/>
            <person name="Benoit I."/>
            <person name="Boyd A."/>
            <person name="Carlson A."/>
            <person name="Copeland A."/>
            <person name="Coutinho P.M."/>
            <person name="de Vries R.P."/>
            <person name="Ferreira P."/>
            <person name="Findley K."/>
            <person name="Foster B."/>
            <person name="Gaskell J."/>
            <person name="Glotzer D."/>
            <person name="Gorecki P."/>
            <person name="Heitman J."/>
            <person name="Hesse C."/>
            <person name="Hori C."/>
            <person name="Igarashi K."/>
            <person name="Jurgens J.A."/>
            <person name="Kallen N."/>
            <person name="Kersten P."/>
            <person name="Kohler A."/>
            <person name="Kuees U."/>
            <person name="Kumar T.K.A."/>
            <person name="Kuo A."/>
            <person name="LaButti K."/>
            <person name="Larrondo L.F."/>
            <person name="Lindquist E."/>
            <person name="Ling A."/>
            <person name="Lombard V."/>
            <person name="Lucas S."/>
            <person name="Lundell T."/>
            <person name="Martin R."/>
            <person name="McLaughlin D.J."/>
            <person name="Morgenstern I."/>
            <person name="Morin E."/>
            <person name="Murat C."/>
            <person name="Nagy L.G."/>
            <person name="Nolan M."/>
            <person name="Ohm R.A."/>
            <person name="Patyshakuliyeva A."/>
            <person name="Rokas A."/>
            <person name="Ruiz-Duenas F.J."/>
            <person name="Sabat G."/>
            <person name="Salamov A."/>
            <person name="Samejima M."/>
            <person name="Schmutz J."/>
            <person name="Slot J.C."/>
            <person name="St John F."/>
            <person name="Stenlid J."/>
            <person name="Sun H."/>
            <person name="Sun S."/>
            <person name="Syed K."/>
            <person name="Tsang A."/>
            <person name="Wiebenga A."/>
            <person name="Young D."/>
            <person name="Pisabarro A."/>
            <person name="Eastwood D.C."/>
            <person name="Martin F."/>
            <person name="Cullen D."/>
            <person name="Grigoriev I.V."/>
            <person name="Hibbett D.S."/>
        </authorList>
    </citation>
    <scope>NUCLEOTIDE SEQUENCE [LARGE SCALE GENOMIC DNA]</scope>
    <source>
        <strain evidence="1 2">MD-104</strain>
    </source>
</reference>
<keyword evidence="2" id="KW-1185">Reference proteome</keyword>
<dbReference type="STRING" id="742152.A0A2H3JBH1"/>
<name>A0A2H3JBH1_WOLCO</name>
<dbReference type="EMBL" id="KB468020">
    <property type="protein sequence ID" value="PCH39602.1"/>
    <property type="molecule type" value="Genomic_DNA"/>
</dbReference>
<accession>A0A2H3JBH1</accession>
<gene>
    <name evidence="1" type="ORF">WOLCODRAFT_86001</name>
</gene>
<proteinExistence type="predicted"/>
<dbReference type="InterPro" id="IPR012337">
    <property type="entry name" value="RNaseH-like_sf"/>
</dbReference>
<evidence type="ECO:0000313" key="2">
    <source>
        <dbReference type="Proteomes" id="UP000218811"/>
    </source>
</evidence>
<dbReference type="SUPFAM" id="SSF53098">
    <property type="entry name" value="Ribonuclease H-like"/>
    <property type="match status" value="1"/>
</dbReference>
<sequence length="74" mass="8246">MQASAVPCERVFSSSNGTDTLHHHDLDTATMEMLQVLKYSLKEDCLSFTNNWMPNRKEMLCADASAGEVVRLIG</sequence>